<feature type="transmembrane region" description="Helical" evidence="7">
    <location>
        <begin position="216"/>
        <end position="237"/>
    </location>
</feature>
<evidence type="ECO:0000256" key="7">
    <source>
        <dbReference type="SAM" id="Phobius"/>
    </source>
</evidence>
<comment type="similarity">
    <text evidence="2">Belongs to the ABC transporter superfamily. ABCG family. Eye pigment precursor importer (TC 3.A.1.204) subfamily.</text>
</comment>
<dbReference type="AlphaFoldDB" id="A0A8X8D8X0"/>
<dbReference type="EMBL" id="JAAWWB010000007">
    <property type="protein sequence ID" value="KAG6779944.1"/>
    <property type="molecule type" value="Genomic_DNA"/>
</dbReference>
<keyword evidence="4 7" id="KW-0812">Transmembrane</keyword>
<evidence type="ECO:0000256" key="1">
    <source>
        <dbReference type="ARBA" id="ARBA00004141"/>
    </source>
</evidence>
<evidence type="ECO:0000256" key="4">
    <source>
        <dbReference type="ARBA" id="ARBA00022692"/>
    </source>
</evidence>
<feature type="domain" description="ABC-2 type transporter transmembrane" evidence="8">
    <location>
        <begin position="165"/>
        <end position="337"/>
    </location>
</feature>
<keyword evidence="10" id="KW-1185">Reference proteome</keyword>
<dbReference type="Pfam" id="PF01061">
    <property type="entry name" value="ABC2_membrane"/>
    <property type="match status" value="1"/>
</dbReference>
<protein>
    <recommendedName>
        <fullName evidence="8">ABC-2 type transporter transmembrane domain-containing protein</fullName>
    </recommendedName>
</protein>
<accession>A0A8X8D8X0</accession>
<keyword evidence="6 7" id="KW-0472">Membrane</keyword>
<feature type="transmembrane region" description="Helical" evidence="7">
    <location>
        <begin position="258"/>
        <end position="284"/>
    </location>
</feature>
<feature type="transmembrane region" description="Helical" evidence="7">
    <location>
        <begin position="466"/>
        <end position="486"/>
    </location>
</feature>
<sequence>MYSTKYCGIYFVHHLVAIKCGIKITYAQNSKNFFFLGIKDCVILILTDIFTLMKHFSNAGFPCPIMQSPSDHFLRAINTDFDRIIAMCKNWQDDHGDFSSVNMDTAVAIRTLEATYKSSADAAAVETMILKLTERLSPNLVICDSTLQEGPLLKSKGKAGIATRVAVLTWRSLLVMSREWKYYWLRLILYMLLTLCIGTVFSGLRHSLSSVVTRVAAIFVFVSFTSLLSIAGVPALLKEIKIFACEESNRHSGALVFLLGQLISSIPFLFLISISSSLVFYFLVGLQDGFSLLMYFVLNFFACLLVNEGLMLLITSLWQHVFWSVLTMVFIHVSFIISTLCYYLWIVKYVHVTHRHLQLLLLLVLNCNSLSFSLGYSSVDSSIVVMMLSAGYFRIRSALPGPVWTYPVSYIAFHTYSIQASLLGLLENEYLRTSFAVGQVRTISGLQALRSAYDISPDSNSKWENLLVLFLMAIGYRILVFVVLHFCVGKHVSVLKCCRCNRDTDNPR</sequence>
<organism evidence="9 10">
    <name type="scientific">Populus tomentosa</name>
    <name type="common">Chinese white poplar</name>
    <dbReference type="NCBI Taxonomy" id="118781"/>
    <lineage>
        <taxon>Eukaryota</taxon>
        <taxon>Viridiplantae</taxon>
        <taxon>Streptophyta</taxon>
        <taxon>Embryophyta</taxon>
        <taxon>Tracheophyta</taxon>
        <taxon>Spermatophyta</taxon>
        <taxon>Magnoliopsida</taxon>
        <taxon>eudicotyledons</taxon>
        <taxon>Gunneridae</taxon>
        <taxon>Pentapetalae</taxon>
        <taxon>rosids</taxon>
        <taxon>fabids</taxon>
        <taxon>Malpighiales</taxon>
        <taxon>Salicaceae</taxon>
        <taxon>Saliceae</taxon>
        <taxon>Populus</taxon>
    </lineage>
</organism>
<evidence type="ECO:0000313" key="9">
    <source>
        <dbReference type="EMBL" id="KAG6779944.1"/>
    </source>
</evidence>
<feature type="transmembrane region" description="Helical" evidence="7">
    <location>
        <begin position="290"/>
        <end position="314"/>
    </location>
</feature>
<proteinExistence type="inferred from homology"/>
<feature type="transmembrane region" description="Helical" evidence="7">
    <location>
        <begin position="183"/>
        <end position="204"/>
    </location>
</feature>
<evidence type="ECO:0000256" key="3">
    <source>
        <dbReference type="ARBA" id="ARBA00022448"/>
    </source>
</evidence>
<evidence type="ECO:0000256" key="6">
    <source>
        <dbReference type="ARBA" id="ARBA00023136"/>
    </source>
</evidence>
<feature type="transmembrane region" description="Helical" evidence="7">
    <location>
        <begin position="357"/>
        <end position="379"/>
    </location>
</feature>
<gene>
    <name evidence="9" type="ORF">POTOM_016346</name>
</gene>
<evidence type="ECO:0000256" key="2">
    <source>
        <dbReference type="ARBA" id="ARBA00005814"/>
    </source>
</evidence>
<comment type="caution">
    <text evidence="9">The sequence shown here is derived from an EMBL/GenBank/DDBJ whole genome shotgun (WGS) entry which is preliminary data.</text>
</comment>
<dbReference type="GO" id="GO:0140359">
    <property type="term" value="F:ABC-type transporter activity"/>
    <property type="evidence" value="ECO:0007669"/>
    <property type="project" value="InterPro"/>
</dbReference>
<name>A0A8X8D8X0_POPTO</name>
<dbReference type="InterPro" id="IPR013525">
    <property type="entry name" value="ABC2_TM"/>
</dbReference>
<keyword evidence="5 7" id="KW-1133">Transmembrane helix</keyword>
<comment type="subcellular location">
    <subcellularLocation>
        <location evidence="1">Membrane</location>
        <topology evidence="1">Multi-pass membrane protein</topology>
    </subcellularLocation>
</comment>
<evidence type="ECO:0000256" key="5">
    <source>
        <dbReference type="ARBA" id="ARBA00022989"/>
    </source>
</evidence>
<keyword evidence="3" id="KW-0813">Transport</keyword>
<feature type="transmembrane region" description="Helical" evidence="7">
    <location>
        <begin position="321"/>
        <end position="345"/>
    </location>
</feature>
<dbReference type="PANTHER" id="PTHR48042">
    <property type="entry name" value="ABC TRANSPORTER G FAMILY MEMBER 11"/>
    <property type="match status" value="1"/>
</dbReference>
<evidence type="ECO:0000259" key="8">
    <source>
        <dbReference type="Pfam" id="PF01061"/>
    </source>
</evidence>
<reference evidence="9" key="1">
    <citation type="journal article" date="2020" name="bioRxiv">
        <title>Hybrid origin of Populus tomentosa Carr. identified through genome sequencing and phylogenomic analysis.</title>
        <authorList>
            <person name="An X."/>
            <person name="Gao K."/>
            <person name="Chen Z."/>
            <person name="Li J."/>
            <person name="Yang X."/>
            <person name="Yang X."/>
            <person name="Zhou J."/>
            <person name="Guo T."/>
            <person name="Zhao T."/>
            <person name="Huang S."/>
            <person name="Miao D."/>
            <person name="Khan W.U."/>
            <person name="Rao P."/>
            <person name="Ye M."/>
            <person name="Lei B."/>
            <person name="Liao W."/>
            <person name="Wang J."/>
            <person name="Ji L."/>
            <person name="Li Y."/>
            <person name="Guo B."/>
            <person name="Mustafa N.S."/>
            <person name="Li S."/>
            <person name="Yun Q."/>
            <person name="Keller S.R."/>
            <person name="Mao J."/>
            <person name="Zhang R."/>
            <person name="Strauss S.H."/>
        </authorList>
    </citation>
    <scope>NUCLEOTIDE SEQUENCE</scope>
    <source>
        <strain evidence="9">GM15</strain>
        <tissue evidence="9">Leaf</tissue>
    </source>
</reference>
<dbReference type="PANTHER" id="PTHR48042:SF12">
    <property type="entry name" value="ABC TRANSPORTER G FAMILY MEMBER 3"/>
    <property type="match status" value="1"/>
</dbReference>
<dbReference type="OrthoDB" id="66620at2759"/>
<dbReference type="Proteomes" id="UP000886885">
    <property type="component" value="Chromosome 4A"/>
</dbReference>
<dbReference type="InterPro" id="IPR052215">
    <property type="entry name" value="Plant_ABCG"/>
</dbReference>
<dbReference type="GO" id="GO:0016020">
    <property type="term" value="C:membrane"/>
    <property type="evidence" value="ECO:0007669"/>
    <property type="project" value="UniProtKB-SubCell"/>
</dbReference>
<evidence type="ECO:0000313" key="10">
    <source>
        <dbReference type="Proteomes" id="UP000886885"/>
    </source>
</evidence>